<keyword evidence="2" id="KW-1185">Reference proteome</keyword>
<accession>A0A7W5Y7J0</accession>
<dbReference type="AlphaFoldDB" id="A0A7W5Y7J0"/>
<gene>
    <name evidence="1" type="ORF">FHR33_003243</name>
</gene>
<dbReference type="Proteomes" id="UP000579945">
    <property type="component" value="Unassembled WGS sequence"/>
</dbReference>
<protein>
    <submittedName>
        <fullName evidence="1">Uncharacterized protein</fullName>
    </submittedName>
</protein>
<dbReference type="GeneID" id="95389689"/>
<dbReference type="RefSeq" id="WP_183647886.1">
    <property type="nucleotide sequence ID" value="NZ_BAAAXX010000023.1"/>
</dbReference>
<comment type="caution">
    <text evidence="1">The sequence shown here is derived from an EMBL/GenBank/DDBJ whole genome shotgun (WGS) entry which is preliminary data.</text>
</comment>
<evidence type="ECO:0000313" key="1">
    <source>
        <dbReference type="EMBL" id="MBB3727383.1"/>
    </source>
</evidence>
<sequence>MDDELLVINESWPATTIDGEPGLVSGLLVVSRAANGEFQLNLSVGPHGGAPEECEYVEFPLSAAHAQASRDALSNE</sequence>
<name>A0A7W5Y7J0_9ACTN</name>
<evidence type="ECO:0000313" key="2">
    <source>
        <dbReference type="Proteomes" id="UP000579945"/>
    </source>
</evidence>
<dbReference type="EMBL" id="JACIBV010000001">
    <property type="protein sequence ID" value="MBB3727383.1"/>
    <property type="molecule type" value="Genomic_DNA"/>
</dbReference>
<organism evidence="1 2">
    <name type="scientific">Nonomuraea dietziae</name>
    <dbReference type="NCBI Taxonomy" id="65515"/>
    <lineage>
        <taxon>Bacteria</taxon>
        <taxon>Bacillati</taxon>
        <taxon>Actinomycetota</taxon>
        <taxon>Actinomycetes</taxon>
        <taxon>Streptosporangiales</taxon>
        <taxon>Streptosporangiaceae</taxon>
        <taxon>Nonomuraea</taxon>
    </lineage>
</organism>
<proteinExistence type="predicted"/>
<reference evidence="1 2" key="1">
    <citation type="submission" date="2020-08" db="EMBL/GenBank/DDBJ databases">
        <title>Sequencing the genomes of 1000 actinobacteria strains.</title>
        <authorList>
            <person name="Klenk H.-P."/>
        </authorList>
    </citation>
    <scope>NUCLEOTIDE SEQUENCE [LARGE SCALE GENOMIC DNA]</scope>
    <source>
        <strain evidence="1 2">DSM 44320</strain>
    </source>
</reference>